<dbReference type="GO" id="GO:0005634">
    <property type="term" value="C:nucleus"/>
    <property type="evidence" value="ECO:0000318"/>
    <property type="project" value="GO_Central"/>
</dbReference>
<dbReference type="eggNOG" id="KOG4445">
    <property type="taxonomic scope" value="Eukaryota"/>
</dbReference>
<dbReference type="SUPFAM" id="SSF54495">
    <property type="entry name" value="UBC-like"/>
    <property type="match status" value="1"/>
</dbReference>
<dbReference type="InterPro" id="IPR039133">
    <property type="entry name" value="RNF25"/>
</dbReference>
<reference evidence="2 3" key="1">
    <citation type="journal article" date="2011" name="Science">
        <title>The Selaginella genome identifies genetic changes associated with the evolution of vascular plants.</title>
        <authorList>
            <person name="Banks J.A."/>
            <person name="Nishiyama T."/>
            <person name="Hasebe M."/>
            <person name="Bowman J.L."/>
            <person name="Gribskov M."/>
            <person name="dePamphilis C."/>
            <person name="Albert V.A."/>
            <person name="Aono N."/>
            <person name="Aoyama T."/>
            <person name="Ambrose B.A."/>
            <person name="Ashton N.W."/>
            <person name="Axtell M.J."/>
            <person name="Barker E."/>
            <person name="Barker M.S."/>
            <person name="Bennetzen J.L."/>
            <person name="Bonawitz N.D."/>
            <person name="Chapple C."/>
            <person name="Cheng C."/>
            <person name="Correa L.G."/>
            <person name="Dacre M."/>
            <person name="DeBarry J."/>
            <person name="Dreyer I."/>
            <person name="Elias M."/>
            <person name="Engstrom E.M."/>
            <person name="Estelle M."/>
            <person name="Feng L."/>
            <person name="Finet C."/>
            <person name="Floyd S.K."/>
            <person name="Frommer W.B."/>
            <person name="Fujita T."/>
            <person name="Gramzow L."/>
            <person name="Gutensohn M."/>
            <person name="Harholt J."/>
            <person name="Hattori M."/>
            <person name="Heyl A."/>
            <person name="Hirai T."/>
            <person name="Hiwatashi Y."/>
            <person name="Ishikawa M."/>
            <person name="Iwata M."/>
            <person name="Karol K.G."/>
            <person name="Koehler B."/>
            <person name="Kolukisaoglu U."/>
            <person name="Kubo M."/>
            <person name="Kurata T."/>
            <person name="Lalonde S."/>
            <person name="Li K."/>
            <person name="Li Y."/>
            <person name="Litt A."/>
            <person name="Lyons E."/>
            <person name="Manning G."/>
            <person name="Maruyama T."/>
            <person name="Michael T.P."/>
            <person name="Mikami K."/>
            <person name="Miyazaki S."/>
            <person name="Morinaga S."/>
            <person name="Murata T."/>
            <person name="Mueller-Roeber B."/>
            <person name="Nelson D.R."/>
            <person name="Obara M."/>
            <person name="Oguri Y."/>
            <person name="Olmstead R.G."/>
            <person name="Onodera N."/>
            <person name="Petersen B.L."/>
            <person name="Pils B."/>
            <person name="Prigge M."/>
            <person name="Rensing S.A."/>
            <person name="Riano-Pachon D.M."/>
            <person name="Roberts A.W."/>
            <person name="Sato Y."/>
            <person name="Scheller H.V."/>
            <person name="Schulz B."/>
            <person name="Schulz C."/>
            <person name="Shakirov E.V."/>
            <person name="Shibagaki N."/>
            <person name="Shinohara N."/>
            <person name="Shippen D.E."/>
            <person name="Soerensen I."/>
            <person name="Sotooka R."/>
            <person name="Sugimoto N."/>
            <person name="Sugita M."/>
            <person name="Sumikawa N."/>
            <person name="Tanurdzic M."/>
            <person name="Theissen G."/>
            <person name="Ulvskov P."/>
            <person name="Wakazuki S."/>
            <person name="Weng J.K."/>
            <person name="Willats W.W."/>
            <person name="Wipf D."/>
            <person name="Wolf P.G."/>
            <person name="Yang L."/>
            <person name="Zimmer A.D."/>
            <person name="Zhu Q."/>
            <person name="Mitros T."/>
            <person name="Hellsten U."/>
            <person name="Loque D."/>
            <person name="Otillar R."/>
            <person name="Salamov A."/>
            <person name="Schmutz J."/>
            <person name="Shapiro H."/>
            <person name="Lindquist E."/>
            <person name="Lucas S."/>
            <person name="Rokhsar D."/>
            <person name="Grigoriev I.V."/>
        </authorList>
    </citation>
    <scope>NUCLEOTIDE SEQUENCE [LARGE SCALE GENOMIC DNA]</scope>
</reference>
<dbReference type="Gene3D" id="3.10.110.10">
    <property type="entry name" value="Ubiquitin Conjugating Enzyme"/>
    <property type="match status" value="1"/>
</dbReference>
<accession>D8T3D1</accession>
<gene>
    <name evidence="2" type="ORF">SELMODRAFT_26862</name>
</gene>
<proteinExistence type="predicted"/>
<dbReference type="Proteomes" id="UP000001514">
    <property type="component" value="Unassembled WGS sequence"/>
</dbReference>
<dbReference type="InterPro" id="IPR013083">
    <property type="entry name" value="Znf_RING/FYVE/PHD"/>
</dbReference>
<feature type="domain" description="RWD" evidence="1">
    <location>
        <begin position="8"/>
        <end position="114"/>
    </location>
</feature>
<dbReference type="PROSITE" id="PS50908">
    <property type="entry name" value="RWD"/>
    <property type="match status" value="1"/>
</dbReference>
<keyword evidence="3" id="KW-1185">Reference proteome</keyword>
<sequence length="169" mass="19463">EEMEDVSLELEAMDAVYRHDCRILQRWPPHLEVLLKPRTADELPLQFVEIVLSIKAGDKYPSHPPKFELVLVKGLDVSRQINLLTGLELEANRLSNEPMLVTISEFAVDFLTSNNYPEGDCCFCLFPLVDPALDHAHQHYMKLMSCFHCFHSDCFSDWWKWLPADSTAS</sequence>
<dbReference type="InterPro" id="IPR016135">
    <property type="entry name" value="UBQ-conjugating_enzyme/RWD"/>
</dbReference>
<feature type="non-terminal residue" evidence="2">
    <location>
        <position position="1"/>
    </location>
</feature>
<dbReference type="Pfam" id="PF05773">
    <property type="entry name" value="RWD"/>
    <property type="match status" value="1"/>
</dbReference>
<dbReference type="SMART" id="SM00591">
    <property type="entry name" value="RWD"/>
    <property type="match status" value="1"/>
</dbReference>
<dbReference type="STRING" id="88036.D8T3D1"/>
<dbReference type="CDD" id="cd23818">
    <property type="entry name" value="RWD_RNF25"/>
    <property type="match status" value="1"/>
</dbReference>
<dbReference type="EMBL" id="GL377669">
    <property type="protein sequence ID" value="EFJ08812.1"/>
    <property type="molecule type" value="Genomic_DNA"/>
</dbReference>
<dbReference type="InParanoid" id="D8T3D1"/>
<dbReference type="HOGENOM" id="CLU_134811_0_0_1"/>
<organism evidence="3">
    <name type="scientific">Selaginella moellendorffii</name>
    <name type="common">Spikemoss</name>
    <dbReference type="NCBI Taxonomy" id="88036"/>
    <lineage>
        <taxon>Eukaryota</taxon>
        <taxon>Viridiplantae</taxon>
        <taxon>Streptophyta</taxon>
        <taxon>Embryophyta</taxon>
        <taxon>Tracheophyta</taxon>
        <taxon>Lycopodiopsida</taxon>
        <taxon>Selaginellales</taxon>
        <taxon>Selaginellaceae</taxon>
        <taxon>Selaginella</taxon>
    </lineage>
</organism>
<dbReference type="PANTHER" id="PTHR13198:SF4">
    <property type="entry name" value="E3 UBIQUITIN-PROTEIN LIGASE RNF25"/>
    <property type="match status" value="1"/>
</dbReference>
<dbReference type="Gramene" id="EFJ08812">
    <property type="protein sequence ID" value="EFJ08812"/>
    <property type="gene ID" value="SELMODRAFT_26862"/>
</dbReference>
<dbReference type="GO" id="GO:0006511">
    <property type="term" value="P:ubiquitin-dependent protein catabolic process"/>
    <property type="evidence" value="ECO:0000318"/>
    <property type="project" value="GO_Central"/>
</dbReference>
<feature type="non-terminal residue" evidence="2">
    <location>
        <position position="169"/>
    </location>
</feature>
<dbReference type="OrthoDB" id="432311at2759"/>
<evidence type="ECO:0000313" key="2">
    <source>
        <dbReference type="EMBL" id="EFJ08812.1"/>
    </source>
</evidence>
<dbReference type="OMA" id="QHKACEL"/>
<dbReference type="PANTHER" id="PTHR13198">
    <property type="entry name" value="RING FINGER PROTEIN 25"/>
    <property type="match status" value="1"/>
</dbReference>
<dbReference type="SUPFAM" id="SSF57850">
    <property type="entry name" value="RING/U-box"/>
    <property type="match status" value="1"/>
</dbReference>
<evidence type="ECO:0000259" key="1">
    <source>
        <dbReference type="PROSITE" id="PS50908"/>
    </source>
</evidence>
<name>D8T3D1_SELML</name>
<dbReference type="GO" id="GO:0072344">
    <property type="term" value="P:rescue of stalled ribosome"/>
    <property type="evidence" value="ECO:0000318"/>
    <property type="project" value="GO_Central"/>
</dbReference>
<evidence type="ECO:0000313" key="3">
    <source>
        <dbReference type="Proteomes" id="UP000001514"/>
    </source>
</evidence>
<dbReference type="GO" id="GO:0061630">
    <property type="term" value="F:ubiquitin protein ligase activity"/>
    <property type="evidence" value="ECO:0000318"/>
    <property type="project" value="GO_Central"/>
</dbReference>
<dbReference type="KEGG" id="smo:SELMODRAFT_26862"/>
<dbReference type="Gene3D" id="3.30.40.10">
    <property type="entry name" value="Zinc/RING finger domain, C3HC4 (zinc finger)"/>
    <property type="match status" value="1"/>
</dbReference>
<dbReference type="AlphaFoldDB" id="D8T3D1"/>
<protein>
    <recommendedName>
        <fullName evidence="1">RWD domain-containing protein</fullName>
    </recommendedName>
</protein>
<dbReference type="InterPro" id="IPR006575">
    <property type="entry name" value="RWD_dom"/>
</dbReference>